<feature type="chain" id="PRO_5017203128" evidence="6">
    <location>
        <begin position="24"/>
        <end position="473"/>
    </location>
</feature>
<evidence type="ECO:0000259" key="7">
    <source>
        <dbReference type="SMART" id="SM00082"/>
    </source>
</evidence>
<feature type="region of interest" description="Disordered" evidence="4">
    <location>
        <begin position="393"/>
        <end position="417"/>
    </location>
</feature>
<dbReference type="PANTHER" id="PTHR47114">
    <property type="match status" value="1"/>
</dbReference>
<evidence type="ECO:0000313" key="9">
    <source>
        <dbReference type="Proteomes" id="UP000261540"/>
    </source>
</evidence>
<keyword evidence="9" id="KW-1185">Reference proteome</keyword>
<evidence type="ECO:0000256" key="6">
    <source>
        <dbReference type="SAM" id="SignalP"/>
    </source>
</evidence>
<evidence type="ECO:0000256" key="2">
    <source>
        <dbReference type="ARBA" id="ARBA00022729"/>
    </source>
</evidence>
<dbReference type="InterPro" id="IPR000483">
    <property type="entry name" value="Cys-rich_flank_reg_C"/>
</dbReference>
<evidence type="ECO:0000256" key="5">
    <source>
        <dbReference type="SAM" id="Phobius"/>
    </source>
</evidence>
<dbReference type="STRING" id="1676925.ENSPKIP00000010494"/>
<protein>
    <submittedName>
        <fullName evidence="8">Slit homolog 2 protein-like</fullName>
    </submittedName>
</protein>
<dbReference type="SMART" id="SM00369">
    <property type="entry name" value="LRR_TYP"/>
    <property type="match status" value="5"/>
</dbReference>
<reference evidence="8" key="2">
    <citation type="submission" date="2025-09" db="UniProtKB">
        <authorList>
            <consortium name="Ensembl"/>
        </authorList>
    </citation>
    <scope>IDENTIFICATION</scope>
</reference>
<dbReference type="Pfam" id="PF13855">
    <property type="entry name" value="LRR_8"/>
    <property type="match status" value="2"/>
</dbReference>
<feature type="domain" description="LRRCT" evidence="7">
    <location>
        <begin position="225"/>
        <end position="274"/>
    </location>
</feature>
<dbReference type="Gene3D" id="3.80.10.10">
    <property type="entry name" value="Ribonuclease Inhibitor"/>
    <property type="match status" value="3"/>
</dbReference>
<dbReference type="GeneTree" id="ENSGT00940000166908"/>
<dbReference type="SMART" id="SM00082">
    <property type="entry name" value="LRRCT"/>
    <property type="match status" value="1"/>
</dbReference>
<dbReference type="KEGG" id="pki:111854912"/>
<dbReference type="Ensembl" id="ENSPKIT00000034627.1">
    <property type="protein sequence ID" value="ENSPKIP00000010494.1"/>
    <property type="gene ID" value="ENSPKIG00000025198.1"/>
</dbReference>
<keyword evidence="5" id="KW-1133">Transmembrane helix</keyword>
<evidence type="ECO:0000256" key="1">
    <source>
        <dbReference type="ARBA" id="ARBA00022614"/>
    </source>
</evidence>
<dbReference type="AlphaFoldDB" id="A0A3B3QX55"/>
<evidence type="ECO:0000313" key="8">
    <source>
        <dbReference type="Ensembl" id="ENSPKIP00000010494.1"/>
    </source>
</evidence>
<organism evidence="8 9">
    <name type="scientific">Paramormyrops kingsleyae</name>
    <dbReference type="NCBI Taxonomy" id="1676925"/>
    <lineage>
        <taxon>Eukaryota</taxon>
        <taxon>Metazoa</taxon>
        <taxon>Chordata</taxon>
        <taxon>Craniata</taxon>
        <taxon>Vertebrata</taxon>
        <taxon>Euteleostomi</taxon>
        <taxon>Actinopterygii</taxon>
        <taxon>Neopterygii</taxon>
        <taxon>Teleostei</taxon>
        <taxon>Osteoglossocephala</taxon>
        <taxon>Osteoglossomorpha</taxon>
        <taxon>Osteoglossiformes</taxon>
        <taxon>Mormyridae</taxon>
        <taxon>Paramormyrops</taxon>
    </lineage>
</organism>
<proteinExistence type="predicted"/>
<keyword evidence="3" id="KW-0677">Repeat</keyword>
<keyword evidence="5" id="KW-0812">Transmembrane</keyword>
<evidence type="ECO:0000256" key="4">
    <source>
        <dbReference type="SAM" id="MobiDB-lite"/>
    </source>
</evidence>
<dbReference type="PROSITE" id="PS51450">
    <property type="entry name" value="LRR"/>
    <property type="match status" value="1"/>
</dbReference>
<dbReference type="OrthoDB" id="72369at2759"/>
<dbReference type="InterPro" id="IPR001611">
    <property type="entry name" value="Leu-rich_rpt"/>
</dbReference>
<feature type="compositionally biased region" description="Polar residues" evidence="4">
    <location>
        <begin position="393"/>
        <end position="406"/>
    </location>
</feature>
<feature type="transmembrane region" description="Helical" evidence="5">
    <location>
        <begin position="434"/>
        <end position="457"/>
    </location>
</feature>
<sequence length="473" mass="52073">MPRCLYGLLLVLVMTPLVSRVASICPPGCCCPHPRSLVLCESLGLQNLPRAIPLSTSVLSMANNRLCNVDHLLRVFADLRELSLGHNRLPRFPRGLPPSLQSLQLRENHITYLTAGGLRQLGNLTRLDLEDNRIRFIQPGALLRLTKLRVLSLKGNRLLDLPRSLPSSLAHLDLSANCVSSLDLTSLAPLVNLQVLKVNSNCLKSVPVGAFDGLPRLQTIALADNLWVCECNIFYLYRWLLDGRLRMATDLVCAAPVHLARRLLLTLSITTICPWVLKPNDTRVPPDTRVPYKPLDSQAALPGTDSMSVSTTTRPFLASFRQPAKASQTPAMTDDHTWHIRQGLLAAHLPVESYVLEELSYKDCLSLNSTPQPVLQVDSSVAHKDTTCTENTVGHYTDADSTTTGPASPALPTDKAGPQPITPIWPVRLQESNAILAMLVTLCVLVILVLLLLLLLLRKVLRRNQRVAPIQNS</sequence>
<dbReference type="SUPFAM" id="SSF52058">
    <property type="entry name" value="L domain-like"/>
    <property type="match status" value="1"/>
</dbReference>
<evidence type="ECO:0000256" key="3">
    <source>
        <dbReference type="ARBA" id="ARBA00022737"/>
    </source>
</evidence>
<name>A0A3B3QX55_9TELE</name>
<accession>A0A3B3QX55</accession>
<dbReference type="PANTHER" id="PTHR47114:SF3">
    <property type="entry name" value="LEUCINE-RICH ALPHA-2-GLYCOPROTEIN-LIKE"/>
    <property type="match status" value="1"/>
</dbReference>
<dbReference type="Proteomes" id="UP000261540">
    <property type="component" value="Unplaced"/>
</dbReference>
<feature type="signal peptide" evidence="6">
    <location>
        <begin position="1"/>
        <end position="23"/>
    </location>
</feature>
<dbReference type="InterPro" id="IPR003591">
    <property type="entry name" value="Leu-rich_rpt_typical-subtyp"/>
</dbReference>
<dbReference type="InterPro" id="IPR032675">
    <property type="entry name" value="LRR_dom_sf"/>
</dbReference>
<keyword evidence="5" id="KW-0472">Membrane</keyword>
<dbReference type="GO" id="GO:0031102">
    <property type="term" value="P:neuron projection regeneration"/>
    <property type="evidence" value="ECO:0007669"/>
    <property type="project" value="TreeGrafter"/>
</dbReference>
<dbReference type="InterPro" id="IPR051071">
    <property type="entry name" value="LRR-bact_E3_ubiq_ligases"/>
</dbReference>
<keyword evidence="2 6" id="KW-0732">Signal</keyword>
<reference evidence="8" key="1">
    <citation type="submission" date="2025-08" db="UniProtKB">
        <authorList>
            <consortium name="Ensembl"/>
        </authorList>
    </citation>
    <scope>IDENTIFICATION</scope>
</reference>
<keyword evidence="1" id="KW-0433">Leucine-rich repeat</keyword>